<keyword evidence="3" id="KW-1185">Reference proteome</keyword>
<accession>A0ABS1JEI1</accession>
<protein>
    <submittedName>
        <fullName evidence="2">Cytochrome c oxidase subunit 2A</fullName>
    </submittedName>
</protein>
<feature type="transmembrane region" description="Helical" evidence="1">
    <location>
        <begin position="20"/>
        <end position="43"/>
    </location>
</feature>
<organism evidence="2 3">
    <name type="scientific">Tumebacillus amylolyticus</name>
    <dbReference type="NCBI Taxonomy" id="2801339"/>
    <lineage>
        <taxon>Bacteria</taxon>
        <taxon>Bacillati</taxon>
        <taxon>Bacillota</taxon>
        <taxon>Bacilli</taxon>
        <taxon>Bacillales</taxon>
        <taxon>Alicyclobacillaceae</taxon>
        <taxon>Tumebacillus</taxon>
    </lineage>
</organism>
<dbReference type="Pfam" id="PF08113">
    <property type="entry name" value="CoxIIa"/>
    <property type="match status" value="1"/>
</dbReference>
<evidence type="ECO:0000256" key="1">
    <source>
        <dbReference type="SAM" id="Phobius"/>
    </source>
</evidence>
<keyword evidence="1" id="KW-0472">Membrane</keyword>
<gene>
    <name evidence="2" type="ORF">JJB07_18935</name>
</gene>
<dbReference type="RefSeq" id="WP_201637640.1">
    <property type="nucleotide sequence ID" value="NZ_JAEQNB010000006.1"/>
</dbReference>
<sequence length="46" mass="5102">MSQGSQQPPQEDEHGSLRGTFAAVMVLGFLILASWVGIFTLFLHRQ</sequence>
<keyword evidence="1" id="KW-0812">Transmembrane</keyword>
<keyword evidence="1" id="KW-1133">Transmembrane helix</keyword>
<comment type="caution">
    <text evidence="2">The sequence shown here is derived from an EMBL/GenBank/DDBJ whole genome shotgun (WGS) entry which is preliminary data.</text>
</comment>
<proteinExistence type="predicted"/>
<name>A0ABS1JEI1_9BACL</name>
<evidence type="ECO:0000313" key="3">
    <source>
        <dbReference type="Proteomes" id="UP000602284"/>
    </source>
</evidence>
<dbReference type="EMBL" id="JAEQNB010000006">
    <property type="protein sequence ID" value="MBL0388686.1"/>
    <property type="molecule type" value="Genomic_DNA"/>
</dbReference>
<reference evidence="2 3" key="1">
    <citation type="submission" date="2021-01" db="EMBL/GenBank/DDBJ databases">
        <title>Tumebacillus sp. strain ITR2 16S ribosomal RNA gene Genome sequencing and assembly.</title>
        <authorList>
            <person name="Kang M."/>
        </authorList>
    </citation>
    <scope>NUCLEOTIDE SEQUENCE [LARGE SCALE GENOMIC DNA]</scope>
    <source>
        <strain evidence="2 3">ITR2</strain>
    </source>
</reference>
<dbReference type="InterPro" id="IPR012538">
    <property type="entry name" value="Cyt_c_oxidase_su2a"/>
</dbReference>
<dbReference type="Proteomes" id="UP000602284">
    <property type="component" value="Unassembled WGS sequence"/>
</dbReference>
<evidence type="ECO:0000313" key="2">
    <source>
        <dbReference type="EMBL" id="MBL0388686.1"/>
    </source>
</evidence>